<gene>
    <name evidence="5" type="ORF">AVDCRST_MAG04-636</name>
</gene>
<evidence type="ECO:0000313" key="5">
    <source>
        <dbReference type="EMBL" id="CAA9221340.1"/>
    </source>
</evidence>
<dbReference type="GO" id="GO:0006313">
    <property type="term" value="P:DNA transposition"/>
    <property type="evidence" value="ECO:0007669"/>
    <property type="project" value="InterPro"/>
</dbReference>
<name>A0A6J4HD86_9PROT</name>
<proteinExistence type="predicted"/>
<dbReference type="EMBL" id="CADCTL010000048">
    <property type="protein sequence ID" value="CAA9221340.1"/>
    <property type="molecule type" value="Genomic_DNA"/>
</dbReference>
<organism evidence="5">
    <name type="scientific">uncultured Acetobacteraceae bacterium</name>
    <dbReference type="NCBI Taxonomy" id="169975"/>
    <lineage>
        <taxon>Bacteria</taxon>
        <taxon>Pseudomonadati</taxon>
        <taxon>Pseudomonadota</taxon>
        <taxon>Alphaproteobacteria</taxon>
        <taxon>Acetobacterales</taxon>
        <taxon>Acetobacteraceae</taxon>
        <taxon>environmental samples</taxon>
    </lineage>
</organism>
<dbReference type="GO" id="GO:0004803">
    <property type="term" value="F:transposase activity"/>
    <property type="evidence" value="ECO:0007669"/>
    <property type="project" value="InterPro"/>
</dbReference>
<dbReference type="InterPro" id="IPR002525">
    <property type="entry name" value="Transp_IS110-like_N"/>
</dbReference>
<protein>
    <submittedName>
        <fullName evidence="5">Mobile element protein</fullName>
    </submittedName>
</protein>
<dbReference type="GO" id="GO:0003677">
    <property type="term" value="F:DNA binding"/>
    <property type="evidence" value="ECO:0007669"/>
    <property type="project" value="InterPro"/>
</dbReference>
<evidence type="ECO:0000259" key="3">
    <source>
        <dbReference type="Pfam" id="PF01548"/>
    </source>
</evidence>
<dbReference type="InterPro" id="IPR047650">
    <property type="entry name" value="Transpos_IS110"/>
</dbReference>
<dbReference type="NCBIfam" id="NF033542">
    <property type="entry name" value="transpos_IS110"/>
    <property type="match status" value="1"/>
</dbReference>
<keyword evidence="2" id="KW-0812">Transmembrane</keyword>
<evidence type="ECO:0000256" key="1">
    <source>
        <dbReference type="SAM" id="Coils"/>
    </source>
</evidence>
<feature type="transmembrane region" description="Helical" evidence="2">
    <location>
        <begin position="349"/>
        <end position="365"/>
    </location>
</feature>
<feature type="domain" description="Transposase IS110-like N-terminal" evidence="3">
    <location>
        <begin position="9"/>
        <end position="154"/>
    </location>
</feature>
<accession>A0A6J4HD86</accession>
<dbReference type="InterPro" id="IPR003346">
    <property type="entry name" value="Transposase_20"/>
</dbReference>
<dbReference type="PANTHER" id="PTHR33055">
    <property type="entry name" value="TRANSPOSASE FOR INSERTION SEQUENCE ELEMENT IS1111A"/>
    <property type="match status" value="1"/>
</dbReference>
<keyword evidence="2" id="KW-1133">Transmembrane helix</keyword>
<dbReference type="PANTHER" id="PTHR33055:SF15">
    <property type="entry name" value="TRANSPOSASE-RELATED"/>
    <property type="match status" value="1"/>
</dbReference>
<evidence type="ECO:0000259" key="4">
    <source>
        <dbReference type="Pfam" id="PF02371"/>
    </source>
</evidence>
<reference evidence="5" key="1">
    <citation type="submission" date="2020-02" db="EMBL/GenBank/DDBJ databases">
        <authorList>
            <person name="Meier V. D."/>
        </authorList>
    </citation>
    <scope>NUCLEOTIDE SEQUENCE</scope>
    <source>
        <strain evidence="5">AVDCRST_MAG04</strain>
    </source>
</reference>
<keyword evidence="1" id="KW-0175">Coiled coil</keyword>
<evidence type="ECO:0000256" key="2">
    <source>
        <dbReference type="SAM" id="Phobius"/>
    </source>
</evidence>
<dbReference type="Pfam" id="PF01548">
    <property type="entry name" value="DEDD_Tnp_IS110"/>
    <property type="match status" value="1"/>
</dbReference>
<keyword evidence="2" id="KW-0472">Membrane</keyword>
<dbReference type="AlphaFoldDB" id="A0A6J4HD86"/>
<dbReference type="Pfam" id="PF02371">
    <property type="entry name" value="Transposase_20"/>
    <property type="match status" value="1"/>
</dbReference>
<sequence length="414" mass="45170">MEILHPRCAGLDVHRDSVVACARVVALGRVERSVETFGTTTSELERLARWLAGHGVTHVAMEATGVYWKPVWAVLAEAFELVLANAMHVRNVPGRKTDVNDATWLADLLAHGLVRASFVPPKAVQALRDLTRTRKQLTREKASHVARIDKLLQAANLKLGSVLSDIMGASGRAILDALAEGESDPERLADRVRTRIRASRTRLIEALRGHLSDHQRLLLRIHLGQADAIDAAIAEIDAELGDRLEPFRDATTRLATIPGVSTLSAAVIVAEVGTDMGRFPTAAHLISWAGLCPRSDESAGKRRSTKLRKGAPWLKTLLVQTAWCATRAKGTYLRALFGRLKARRGPRKAIVAVAAAILTAVYWMLTRGVTYADLGADHFDRTERTRLAARLARKLGELGFDVTLTPKDAAMVSS</sequence>
<feature type="coiled-coil region" evidence="1">
    <location>
        <begin position="127"/>
        <end position="154"/>
    </location>
</feature>
<feature type="domain" description="Transposase IS116/IS110/IS902 C-terminal" evidence="4">
    <location>
        <begin position="252"/>
        <end position="334"/>
    </location>
</feature>